<evidence type="ECO:0000256" key="1">
    <source>
        <dbReference type="SAM" id="Phobius"/>
    </source>
</evidence>
<keyword evidence="1" id="KW-0812">Transmembrane</keyword>
<feature type="signal peptide" evidence="2">
    <location>
        <begin position="1"/>
        <end position="26"/>
    </location>
</feature>
<keyword evidence="1" id="KW-1133">Transmembrane helix</keyword>
<dbReference type="AlphaFoldDB" id="A0A2T3J5Y2"/>
<protein>
    <submittedName>
        <fullName evidence="3">Uncharacterized protein</fullName>
    </submittedName>
</protein>
<keyword evidence="4" id="KW-1185">Reference proteome</keyword>
<sequence>MLDYKKHFSLKLMFTFLIFLSSTAHANSVSPNTQISEELKYGNLVSAQEELLAENITLKEDLITLSNELITIKNQINESKENEGIEFEVWVGLLLACVTLIVTGLGVVIALSAFFGYSNIKHTATDAAVKKSESLVEQAIQTGHFNKLIYSAVERAVYRDILSENDFPEDEEVSA</sequence>
<keyword evidence="2" id="KW-0732">Signal</keyword>
<proteinExistence type="predicted"/>
<name>A0A2T3J5Y2_9GAMM</name>
<evidence type="ECO:0000313" key="4">
    <source>
        <dbReference type="Proteomes" id="UP000240987"/>
    </source>
</evidence>
<keyword evidence="1" id="KW-0472">Membrane</keyword>
<accession>A0A2T3J5Y2</accession>
<comment type="caution">
    <text evidence="3">The sequence shown here is derived from an EMBL/GenBank/DDBJ whole genome shotgun (WGS) entry which is preliminary data.</text>
</comment>
<organism evidence="3 4">
    <name type="scientific">Photobacterium frigidiphilum</name>
    <dbReference type="NCBI Taxonomy" id="264736"/>
    <lineage>
        <taxon>Bacteria</taxon>
        <taxon>Pseudomonadati</taxon>
        <taxon>Pseudomonadota</taxon>
        <taxon>Gammaproteobacteria</taxon>
        <taxon>Vibrionales</taxon>
        <taxon>Vibrionaceae</taxon>
        <taxon>Photobacterium</taxon>
    </lineage>
</organism>
<feature type="chain" id="PRO_5015636822" evidence="2">
    <location>
        <begin position="27"/>
        <end position="175"/>
    </location>
</feature>
<evidence type="ECO:0000256" key="2">
    <source>
        <dbReference type="SAM" id="SignalP"/>
    </source>
</evidence>
<dbReference type="EMBL" id="PYMJ01000071">
    <property type="protein sequence ID" value="PSU42136.1"/>
    <property type="molecule type" value="Genomic_DNA"/>
</dbReference>
<reference evidence="3 4" key="1">
    <citation type="submission" date="2018-01" db="EMBL/GenBank/DDBJ databases">
        <title>Whole genome sequencing of Histamine producing bacteria.</title>
        <authorList>
            <person name="Butler K."/>
        </authorList>
    </citation>
    <scope>NUCLEOTIDE SEQUENCE [LARGE SCALE GENOMIC DNA]</scope>
    <source>
        <strain evidence="3 4">JCM 12947</strain>
    </source>
</reference>
<evidence type="ECO:0000313" key="3">
    <source>
        <dbReference type="EMBL" id="PSU42136.1"/>
    </source>
</evidence>
<gene>
    <name evidence="3" type="ORF">C9J12_29205</name>
</gene>
<feature type="transmembrane region" description="Helical" evidence="1">
    <location>
        <begin position="89"/>
        <end position="115"/>
    </location>
</feature>
<dbReference type="Proteomes" id="UP000240987">
    <property type="component" value="Unassembled WGS sequence"/>
</dbReference>